<dbReference type="EMBL" id="AB171433">
    <property type="protein sequence ID" value="BAE88496.1"/>
    <property type="molecule type" value="mRNA"/>
</dbReference>
<accession>I7GHQ2</accession>
<reference evidence="1" key="1">
    <citation type="journal article" date="2007" name="PLoS Biol.">
        <title>Rate of evolution in brain-expressed genes in humans and other primates.</title>
        <authorList>
            <person name="Wang H.-Y."/>
            <person name="Chien H.-C."/>
            <person name="Osada N."/>
            <person name="Hashimoto K."/>
            <person name="Sugano S."/>
            <person name="Gojobori T."/>
            <person name="Chou C.-K."/>
            <person name="Tsai S.-F."/>
            <person name="Wu C.-I."/>
            <person name="Shen C.-K.J."/>
        </authorList>
    </citation>
    <scope>NUCLEOTIDE SEQUENCE</scope>
</reference>
<proteinExistence type="evidence at transcript level"/>
<sequence>MRLSDQASRAPPFIHMKASGARPCFCVGLSALPQSAVYTSTPLTLTC</sequence>
<evidence type="ECO:0000313" key="1">
    <source>
        <dbReference type="EMBL" id="BAE88496.1"/>
    </source>
</evidence>
<name>I7GHQ2_MACFA</name>
<dbReference type="AlphaFoldDB" id="I7GHQ2"/>
<protein>
    <submittedName>
        <fullName evidence="1">Macaca fascicularis brain cDNA clone: QccE-16730, similar to human hypothetical protein FLJ31295 (FLJ31295), mRNA, RefSeq: NM_152320.1</fullName>
    </submittedName>
</protein>
<organism evidence="1">
    <name type="scientific">Macaca fascicularis</name>
    <name type="common">Crab-eating macaque</name>
    <name type="synonym">Cynomolgus monkey</name>
    <dbReference type="NCBI Taxonomy" id="9541"/>
    <lineage>
        <taxon>Eukaryota</taxon>
        <taxon>Metazoa</taxon>
        <taxon>Chordata</taxon>
        <taxon>Craniata</taxon>
        <taxon>Vertebrata</taxon>
        <taxon>Euteleostomi</taxon>
        <taxon>Mammalia</taxon>
        <taxon>Eutheria</taxon>
        <taxon>Euarchontoglires</taxon>
        <taxon>Primates</taxon>
        <taxon>Haplorrhini</taxon>
        <taxon>Catarrhini</taxon>
        <taxon>Cercopithecidae</taxon>
        <taxon>Cercopithecinae</taxon>
        <taxon>Macaca</taxon>
    </lineage>
</organism>